<dbReference type="Proteomes" id="UP000193558">
    <property type="component" value="Unassembled WGS sequence"/>
</dbReference>
<sequence length="74" mass="8609">MGSSRCGLNILQPLIFQWLSIISVQLKWRREIVLNQSLHPESVKKMEKTNIYHFFINSHWTNVTAIAVLDVDTV</sequence>
<accession>A0A1X1CVQ0</accession>
<gene>
    <name evidence="1" type="ORF">HA51_14785</name>
</gene>
<reference evidence="1 2" key="1">
    <citation type="journal article" date="2017" name="Antonie Van Leeuwenhoek">
        <title>Phylogenomic resolution of the bacterial genus Pantoea and its relationship with Erwinia and Tatumella.</title>
        <authorList>
            <person name="Palmer M."/>
            <person name="Steenkamp E.T."/>
            <person name="Coetzee M.P."/>
            <person name="Chan W.Y."/>
            <person name="van Zyl E."/>
            <person name="De Maayer P."/>
            <person name="Coutinho T.A."/>
            <person name="Blom J."/>
            <person name="Smits T.H."/>
            <person name="Duffy B."/>
            <person name="Venter S.N."/>
        </authorList>
    </citation>
    <scope>NUCLEOTIDE SEQUENCE [LARGE SCALE GENOMIC DNA]</scope>
    <source>
        <strain evidence="1 2">LMG 26275</strain>
    </source>
</reference>
<dbReference type="AlphaFoldDB" id="A0A1X1CVQ0"/>
<dbReference type="EMBL" id="MLFR01000015">
    <property type="protein sequence ID" value="ORM68427.1"/>
    <property type="molecule type" value="Genomic_DNA"/>
</dbReference>
<evidence type="ECO:0000313" key="2">
    <source>
        <dbReference type="Proteomes" id="UP000193558"/>
    </source>
</evidence>
<organism evidence="1 2">
    <name type="scientific">Pantoea rwandensis</name>
    <dbReference type="NCBI Taxonomy" id="1076550"/>
    <lineage>
        <taxon>Bacteria</taxon>
        <taxon>Pseudomonadati</taxon>
        <taxon>Pseudomonadota</taxon>
        <taxon>Gammaproteobacteria</taxon>
        <taxon>Enterobacterales</taxon>
        <taxon>Erwiniaceae</taxon>
        <taxon>Pantoea</taxon>
    </lineage>
</organism>
<protein>
    <submittedName>
        <fullName evidence="1">Uncharacterized protein</fullName>
    </submittedName>
</protein>
<proteinExistence type="predicted"/>
<comment type="caution">
    <text evidence="1">The sequence shown here is derived from an EMBL/GenBank/DDBJ whole genome shotgun (WGS) entry which is preliminary data.</text>
</comment>
<name>A0A1X1CVQ0_9GAMM</name>
<evidence type="ECO:0000313" key="1">
    <source>
        <dbReference type="EMBL" id="ORM68427.1"/>
    </source>
</evidence>